<dbReference type="Gene3D" id="3.50.50.60">
    <property type="entry name" value="FAD/NAD(P)-binding domain"/>
    <property type="match status" value="1"/>
</dbReference>
<organism evidence="3 4">
    <name type="scientific">Yoonia litorea</name>
    <dbReference type="NCBI Taxonomy" id="1123755"/>
    <lineage>
        <taxon>Bacteria</taxon>
        <taxon>Pseudomonadati</taxon>
        <taxon>Pseudomonadota</taxon>
        <taxon>Alphaproteobacteria</taxon>
        <taxon>Rhodobacterales</taxon>
        <taxon>Paracoccaceae</taxon>
        <taxon>Yoonia</taxon>
    </lineage>
</organism>
<dbReference type="Proteomes" id="UP000198926">
    <property type="component" value="Unassembled WGS sequence"/>
</dbReference>
<dbReference type="PANTHER" id="PTHR13847">
    <property type="entry name" value="SARCOSINE DEHYDROGENASE-RELATED"/>
    <property type="match status" value="1"/>
</dbReference>
<dbReference type="PANTHER" id="PTHR13847:SF289">
    <property type="entry name" value="GLYCINE OXIDASE"/>
    <property type="match status" value="1"/>
</dbReference>
<dbReference type="InterPro" id="IPR036188">
    <property type="entry name" value="FAD/NAD-bd_sf"/>
</dbReference>
<feature type="domain" description="FAD dependent oxidoreductase" evidence="2">
    <location>
        <begin position="4"/>
        <end position="335"/>
    </location>
</feature>
<evidence type="ECO:0000259" key="2">
    <source>
        <dbReference type="Pfam" id="PF01266"/>
    </source>
</evidence>
<reference evidence="3 4" key="1">
    <citation type="submission" date="2016-10" db="EMBL/GenBank/DDBJ databases">
        <authorList>
            <person name="de Groot N.N."/>
        </authorList>
    </citation>
    <scope>NUCLEOTIDE SEQUENCE [LARGE SCALE GENOMIC DNA]</scope>
    <source>
        <strain evidence="3 4">DSM 29433</strain>
    </source>
</reference>
<dbReference type="SUPFAM" id="SSF51905">
    <property type="entry name" value="FAD/NAD(P)-binding domain"/>
    <property type="match status" value="1"/>
</dbReference>
<dbReference type="EMBL" id="FOZM01000001">
    <property type="protein sequence ID" value="SFS14942.1"/>
    <property type="molecule type" value="Genomic_DNA"/>
</dbReference>
<evidence type="ECO:0000313" key="3">
    <source>
        <dbReference type="EMBL" id="SFS14942.1"/>
    </source>
</evidence>
<dbReference type="GO" id="GO:0005737">
    <property type="term" value="C:cytoplasm"/>
    <property type="evidence" value="ECO:0007669"/>
    <property type="project" value="TreeGrafter"/>
</dbReference>
<accession>A0A1I6MH16</accession>
<sequence length="359" mass="38163">MAQRIIVVGAGIIGAGIAMRLARAGADVTVIAGQAPLATTASFGWINASFFLDDDHHRLRAEGIAAWHRLTDEDAIDLQWSGCLCWDLPVPDLEKLADQLGELSYPVEWQSPQAIASKEPALRAVPEVALHFPVEGAAPSADMPNRLLAVAEAAGAKVIRGLQVNRVLQADDGRSGVETAQGVLWADQVVLATGTGTQALAGSIGARVPMLHRPAYNMRTKPVTPILRHILASPIGEIRQEPSGHILMPAAAHHQADSSDQLTEMPNEAADAAMVRLREFLNGIEDLDWSEIMYGERPVPADGKPVIGSLAENVYVACLHSGITLGPIVAELAAQEIAGRLDNAGAALLAPYRPDRFAQ</sequence>
<keyword evidence="4" id="KW-1185">Reference proteome</keyword>
<protein>
    <submittedName>
        <fullName evidence="3">Glycine/D-amino acid oxidase</fullName>
    </submittedName>
</protein>
<evidence type="ECO:0000256" key="1">
    <source>
        <dbReference type="ARBA" id="ARBA00023002"/>
    </source>
</evidence>
<gene>
    <name evidence="3" type="ORF">SAMN05444714_1778</name>
</gene>
<keyword evidence="1" id="KW-0560">Oxidoreductase</keyword>
<dbReference type="RefSeq" id="WP_090206576.1">
    <property type="nucleotide sequence ID" value="NZ_FOZM01000001.1"/>
</dbReference>
<dbReference type="InterPro" id="IPR006076">
    <property type="entry name" value="FAD-dep_OxRdtase"/>
</dbReference>
<dbReference type="OrthoDB" id="8993739at2"/>
<dbReference type="STRING" id="1123755.SAMN05444714_1778"/>
<dbReference type="Gene3D" id="3.30.9.10">
    <property type="entry name" value="D-Amino Acid Oxidase, subunit A, domain 2"/>
    <property type="match status" value="1"/>
</dbReference>
<dbReference type="Pfam" id="PF01266">
    <property type="entry name" value="DAO"/>
    <property type="match status" value="1"/>
</dbReference>
<evidence type="ECO:0000313" key="4">
    <source>
        <dbReference type="Proteomes" id="UP000198926"/>
    </source>
</evidence>
<dbReference type="AlphaFoldDB" id="A0A1I6MH16"/>
<proteinExistence type="predicted"/>
<name>A0A1I6MH16_9RHOB</name>
<dbReference type="GO" id="GO:0016491">
    <property type="term" value="F:oxidoreductase activity"/>
    <property type="evidence" value="ECO:0007669"/>
    <property type="project" value="UniProtKB-KW"/>
</dbReference>